<name>A0A816P924_BRANA</name>
<evidence type="ECO:0000313" key="1">
    <source>
        <dbReference type="EMBL" id="CAF2045691.1"/>
    </source>
</evidence>
<reference evidence="1" key="1">
    <citation type="submission" date="2021-01" db="EMBL/GenBank/DDBJ databases">
        <authorList>
            <consortium name="Genoscope - CEA"/>
            <person name="William W."/>
        </authorList>
    </citation>
    <scope>NUCLEOTIDE SEQUENCE</scope>
</reference>
<accession>A0A816P924</accession>
<sequence length="173" mass="19589">MSDYNSIIFFQSFSTGYLPEELGIEGANKTLKRFSAVIMATPADSRAVKSLNNSQGTNKFVFKKVGEKMEDTKTEVVNVFKSLEKVKAEPSQGSTFLKDRLVELRELNTTEHFTKFYEEMFPFVQTLPLVISQKEIVFSKLVSGLHMEARLSLGAFLELIDDLSRDLLDSFIP</sequence>
<organism evidence="1">
    <name type="scientific">Brassica napus</name>
    <name type="common">Rape</name>
    <dbReference type="NCBI Taxonomy" id="3708"/>
    <lineage>
        <taxon>Eukaryota</taxon>
        <taxon>Viridiplantae</taxon>
        <taxon>Streptophyta</taxon>
        <taxon>Embryophyta</taxon>
        <taxon>Tracheophyta</taxon>
        <taxon>Spermatophyta</taxon>
        <taxon>Magnoliopsida</taxon>
        <taxon>eudicotyledons</taxon>
        <taxon>Gunneridae</taxon>
        <taxon>Pentapetalae</taxon>
        <taxon>rosids</taxon>
        <taxon>malvids</taxon>
        <taxon>Brassicales</taxon>
        <taxon>Brassicaceae</taxon>
        <taxon>Brassiceae</taxon>
        <taxon>Brassica</taxon>
    </lineage>
</organism>
<proteinExistence type="predicted"/>
<protein>
    <submittedName>
        <fullName evidence="1">(rape) hypothetical protein</fullName>
    </submittedName>
</protein>
<dbReference type="Proteomes" id="UP001295469">
    <property type="component" value="Chromosome A09"/>
</dbReference>
<dbReference type="InterPro" id="IPR052575">
    <property type="entry name" value="SSU_processome_comp_20"/>
</dbReference>
<dbReference type="EMBL" id="HG994363">
    <property type="protein sequence ID" value="CAF2045691.1"/>
    <property type="molecule type" value="Genomic_DNA"/>
</dbReference>
<gene>
    <name evidence="1" type="ORF">DARMORV10_A09P40410.1</name>
</gene>
<dbReference type="AlphaFoldDB" id="A0A816P924"/>
<dbReference type="PANTHER" id="PTHR17695">
    <property type="entry name" value="SMALL SUBUNIT PROCESSOME COMPONENT 20 HOMOLOG"/>
    <property type="match status" value="1"/>
</dbReference>
<dbReference type="PANTHER" id="PTHR17695:SF11">
    <property type="entry name" value="SMALL SUBUNIT PROCESSOME COMPONENT 20 HOMOLOG"/>
    <property type="match status" value="1"/>
</dbReference>